<dbReference type="SUPFAM" id="SSF56349">
    <property type="entry name" value="DNA breaking-rejoining enzymes"/>
    <property type="match status" value="1"/>
</dbReference>
<proteinExistence type="predicted"/>
<gene>
    <name evidence="1" type="ORF">CRX42_13220</name>
</gene>
<dbReference type="GO" id="GO:0003677">
    <property type="term" value="F:DNA binding"/>
    <property type="evidence" value="ECO:0007669"/>
    <property type="project" value="InterPro"/>
</dbReference>
<dbReference type="RefSeq" id="WP_073663301.1">
    <property type="nucleotide sequence ID" value="NZ_PDLL01000135.1"/>
</dbReference>
<dbReference type="InterPro" id="IPR011010">
    <property type="entry name" value="DNA_brk_join_enz"/>
</dbReference>
<accession>A0A2W0EQ59</accession>
<organism evidence="1 2">
    <name type="scientific">Pseudomonas jessenii</name>
    <dbReference type="NCBI Taxonomy" id="77298"/>
    <lineage>
        <taxon>Bacteria</taxon>
        <taxon>Pseudomonadati</taxon>
        <taxon>Pseudomonadota</taxon>
        <taxon>Gammaproteobacteria</taxon>
        <taxon>Pseudomonadales</taxon>
        <taxon>Pseudomonadaceae</taxon>
        <taxon>Pseudomonas</taxon>
    </lineage>
</organism>
<comment type="caution">
    <text evidence="1">The sequence shown here is derived from an EMBL/GenBank/DDBJ whole genome shotgun (WGS) entry which is preliminary data.</text>
</comment>
<protein>
    <submittedName>
        <fullName evidence="1">Integrase</fullName>
    </submittedName>
</protein>
<dbReference type="OrthoDB" id="8610787at2"/>
<evidence type="ECO:0000313" key="2">
    <source>
        <dbReference type="Proteomes" id="UP000247437"/>
    </source>
</evidence>
<reference evidence="1 2" key="1">
    <citation type="journal article" date="2018" name="Appl. Microbiol. Biotechnol.">
        <title>Characterization of the caprolactam degradation pathway in Pseudomonas jessenii using mass spectrometry-based proteomics.</title>
        <authorList>
            <person name="Otzen M."/>
            <person name="Palacio C."/>
            <person name="Janssen D.B."/>
        </authorList>
    </citation>
    <scope>NUCLEOTIDE SEQUENCE [LARGE SCALE GENOMIC DNA]</scope>
    <source>
        <strain evidence="1 2">GO3</strain>
    </source>
</reference>
<dbReference type="Proteomes" id="UP000247437">
    <property type="component" value="Unassembled WGS sequence"/>
</dbReference>
<sequence>MSLDLGLYYARYPCIEAFLSSLSANLDVETDLKCAIRFLAYHSHPLGTFNNYRTFVERLLLWSWIVAEKTVLTLDKETFTNFITFCKMPPSNWVGFSTTARFAQVDGNSVFNESWRPFNIRASKDVGARSPKVETLRFIRSVCSSFYGFLCEEDVIAINPAISSRTFYGRGMRATYPVERYLTSEQLGQVLQALEFHALGDPAGERALFIIAATTLMCLHAADLANADNYCPCMNCFVLDDARWWLILEAPGRLLRKVEVTPEFLPYLRRYRKSRGLPPFPEQNEEIPILEASHGRPGLSVRQIRSIVKEALMKAHASITSTDKGGEHWNILLGGSMRFLKESGAKIRAQSFRPAELQKYLGIFSLAYTYGRYYG</sequence>
<name>A0A2W0EQ59_PSEJE</name>
<evidence type="ECO:0000313" key="1">
    <source>
        <dbReference type="EMBL" id="PYY70076.1"/>
    </source>
</evidence>
<dbReference type="AlphaFoldDB" id="A0A2W0EQ59"/>
<dbReference type="EMBL" id="PDLL01000135">
    <property type="protein sequence ID" value="PYY70076.1"/>
    <property type="molecule type" value="Genomic_DNA"/>
</dbReference>